<keyword evidence="1" id="KW-0812">Transmembrane</keyword>
<comment type="caution">
    <text evidence="2">The sequence shown here is derived from an EMBL/GenBank/DDBJ whole genome shotgun (WGS) entry which is preliminary data.</text>
</comment>
<evidence type="ECO:0000313" key="3">
    <source>
        <dbReference type="Proteomes" id="UP001637994"/>
    </source>
</evidence>
<dbReference type="RefSeq" id="WP_106461834.1">
    <property type="nucleotide sequence ID" value="NZ_JBGMEF010000023.1"/>
</dbReference>
<dbReference type="InterPro" id="IPR007165">
    <property type="entry name" value="Phage_holin_4_2"/>
</dbReference>
<evidence type="ECO:0000256" key="1">
    <source>
        <dbReference type="SAM" id="Phobius"/>
    </source>
</evidence>
<feature type="transmembrane region" description="Helical" evidence="1">
    <location>
        <begin position="12"/>
        <end position="31"/>
    </location>
</feature>
<dbReference type="PANTHER" id="PTHR37309">
    <property type="entry name" value="SLR0284 PROTEIN"/>
    <property type="match status" value="1"/>
</dbReference>
<dbReference type="PANTHER" id="PTHR37309:SF1">
    <property type="entry name" value="SLR0284 PROTEIN"/>
    <property type="match status" value="1"/>
</dbReference>
<accession>A0ABW9MGP4</accession>
<gene>
    <name evidence="2" type="ORF">ACCQ42_07155</name>
</gene>
<feature type="transmembrane region" description="Helical" evidence="1">
    <location>
        <begin position="67"/>
        <end position="92"/>
    </location>
</feature>
<keyword evidence="1" id="KW-0472">Membrane</keyword>
<dbReference type="Proteomes" id="UP001637994">
    <property type="component" value="Unassembled WGS sequence"/>
</dbReference>
<feature type="transmembrane region" description="Helical" evidence="1">
    <location>
        <begin position="104"/>
        <end position="125"/>
    </location>
</feature>
<reference evidence="2 3" key="1">
    <citation type="journal article" date="2025" name="Anaerobe">
        <title>Description of Anaerococcus kampingiae sp. nov., Anaerococcus groningensis sp. nov., Anaerococcus martiniensis sp. nov., and Anaerococcus cruorum sp. nov., isolated from human clinical specimens.</title>
        <authorList>
            <person name="Boiten K.E."/>
            <person name="Meijer J."/>
            <person name="van Wezel E.M."/>
            <person name="Veloo A.C.M."/>
        </authorList>
    </citation>
    <scope>NUCLEOTIDE SEQUENCE [LARGE SCALE GENOMIC DNA]</scope>
    <source>
        <strain evidence="2 3">ENR0874</strain>
    </source>
</reference>
<keyword evidence="1" id="KW-1133">Transmembrane helix</keyword>
<organism evidence="2 3">
    <name type="scientific">Anaerococcus kampingae</name>
    <dbReference type="NCBI Taxonomy" id="3115614"/>
    <lineage>
        <taxon>Bacteria</taxon>
        <taxon>Bacillati</taxon>
        <taxon>Bacillota</taxon>
        <taxon>Tissierellia</taxon>
        <taxon>Tissierellales</taxon>
        <taxon>Peptoniphilaceae</taxon>
        <taxon>Anaerococcus</taxon>
    </lineage>
</organism>
<dbReference type="EMBL" id="JBGMEF010000023">
    <property type="protein sequence ID" value="MFO3667547.1"/>
    <property type="molecule type" value="Genomic_DNA"/>
</dbReference>
<protein>
    <submittedName>
        <fullName evidence="2">Phage holin family protein</fullName>
    </submittedName>
</protein>
<name>A0ABW9MGP4_9FIRM</name>
<evidence type="ECO:0000313" key="2">
    <source>
        <dbReference type="EMBL" id="MFO3667547.1"/>
    </source>
</evidence>
<proteinExistence type="predicted"/>
<sequence>MNRRKKKNFAKESGNVLLALFVVNLISLFILSKLIRSISFDKTSALFITAGVLTILEKFVEPVLRFFAFPITILTFGLFSLVISAFVLSLAFKFVGGAYINSSFFSLIFASIVLSIVSSFVMKLLS</sequence>
<dbReference type="Pfam" id="PF04020">
    <property type="entry name" value="Phage_holin_4_2"/>
    <property type="match status" value="1"/>
</dbReference>
<keyword evidence="3" id="KW-1185">Reference proteome</keyword>